<proteinExistence type="predicted"/>
<sequence length="120" mass="13508">MILYLVGMAAAALLALGCLIALLIYFDPFIASLSILILFYLALFISLSGVLFFIGFSLRRISHRRGVAIWQFTVSFRQGILLSVILVGVLILQSQRMLFWWSLVALVVGVGLVEWWAMKR</sequence>
<name>A0A1G2FFR3_9BACT</name>
<accession>A0A1G2FFR3</accession>
<dbReference type="EMBL" id="MHNB01000019">
    <property type="protein sequence ID" value="OGZ36889.1"/>
    <property type="molecule type" value="Genomic_DNA"/>
</dbReference>
<dbReference type="Proteomes" id="UP000177061">
    <property type="component" value="Unassembled WGS sequence"/>
</dbReference>
<feature type="transmembrane region" description="Helical" evidence="1">
    <location>
        <begin position="98"/>
        <end position="117"/>
    </location>
</feature>
<evidence type="ECO:0000313" key="3">
    <source>
        <dbReference type="Proteomes" id="UP000177061"/>
    </source>
</evidence>
<feature type="transmembrane region" description="Helical" evidence="1">
    <location>
        <begin position="5"/>
        <end position="26"/>
    </location>
</feature>
<dbReference type="AlphaFoldDB" id="A0A1G2FFR3"/>
<protein>
    <submittedName>
        <fullName evidence="2">Uncharacterized protein</fullName>
    </submittedName>
</protein>
<keyword evidence="1" id="KW-0472">Membrane</keyword>
<feature type="transmembrane region" description="Helical" evidence="1">
    <location>
        <begin position="32"/>
        <end position="56"/>
    </location>
</feature>
<evidence type="ECO:0000313" key="2">
    <source>
        <dbReference type="EMBL" id="OGZ36889.1"/>
    </source>
</evidence>
<reference evidence="2 3" key="1">
    <citation type="journal article" date="2016" name="Nat. Commun.">
        <title>Thousands of microbial genomes shed light on interconnected biogeochemical processes in an aquifer system.</title>
        <authorList>
            <person name="Anantharaman K."/>
            <person name="Brown C.T."/>
            <person name="Hug L.A."/>
            <person name="Sharon I."/>
            <person name="Castelle C.J."/>
            <person name="Probst A.J."/>
            <person name="Thomas B.C."/>
            <person name="Singh A."/>
            <person name="Wilkins M.J."/>
            <person name="Karaoz U."/>
            <person name="Brodie E.L."/>
            <person name="Williams K.H."/>
            <person name="Hubbard S.S."/>
            <person name="Banfield J.F."/>
        </authorList>
    </citation>
    <scope>NUCLEOTIDE SEQUENCE [LARGE SCALE GENOMIC DNA]</scope>
</reference>
<gene>
    <name evidence="2" type="ORF">A3J64_03585</name>
</gene>
<organism evidence="2 3">
    <name type="scientific">Candidatus Portnoybacteria bacterium RIFCSPHIGHO2_12_FULL_38_9</name>
    <dbReference type="NCBI Taxonomy" id="1801997"/>
    <lineage>
        <taxon>Bacteria</taxon>
        <taxon>Candidatus Portnoyibacteriota</taxon>
    </lineage>
</organism>
<dbReference type="STRING" id="1801997.A3J64_03585"/>
<evidence type="ECO:0000256" key="1">
    <source>
        <dbReference type="SAM" id="Phobius"/>
    </source>
</evidence>
<comment type="caution">
    <text evidence="2">The sequence shown here is derived from an EMBL/GenBank/DDBJ whole genome shotgun (WGS) entry which is preliminary data.</text>
</comment>
<keyword evidence="1" id="KW-1133">Transmembrane helix</keyword>
<feature type="transmembrane region" description="Helical" evidence="1">
    <location>
        <begin position="68"/>
        <end position="92"/>
    </location>
</feature>
<keyword evidence="1" id="KW-0812">Transmembrane</keyword>